<accession>A0A521BEJ4</accession>
<evidence type="ECO:0000256" key="3">
    <source>
        <dbReference type="ARBA" id="ARBA00023052"/>
    </source>
</evidence>
<dbReference type="RefSeq" id="WP_142713271.1">
    <property type="nucleotide sequence ID" value="NZ_FXTH01000003.1"/>
</dbReference>
<dbReference type="InterPro" id="IPR029061">
    <property type="entry name" value="THDP-binding"/>
</dbReference>
<gene>
    <name evidence="5" type="ORF">SAMN06265218_10335</name>
</gene>
<dbReference type="SUPFAM" id="SSF52518">
    <property type="entry name" value="Thiamin diphosphate-binding fold (THDP-binding)"/>
    <property type="match status" value="1"/>
</dbReference>
<sequence length="332" mass="36218">MNKAAQQHMTYRQAVREAMREAMQKDDRVFLMGEDVGRYGGCFNVSEGMLQEFGEDRVVDTPLSESGFTGCGIGAAAAGMRPIVEIMTVNFSLLAADQIINTAAVLYYMSGGQFNVPVVIRMATGGGKQLAAQHSRSLENWYAHIPGLKILTPATVEDARGMLWPALEDPDPVLIFENSTLYNYEDAYSGNGHTVDISTARVRRAGSDVSILTYGIGLHKSLKAAEQLSKQGIEAEVVDLRVLRPLDNETVFASVRKTHRAVIVDEGWKSGGISAELSARITESLFYDLDCPVERVCGAEVPAPYARHLEQASLPQPQQIIETIQKMGGIHG</sequence>
<proteinExistence type="predicted"/>
<dbReference type="Gene3D" id="3.40.50.920">
    <property type="match status" value="1"/>
</dbReference>
<dbReference type="Proteomes" id="UP000317593">
    <property type="component" value="Unassembled WGS sequence"/>
</dbReference>
<evidence type="ECO:0000256" key="1">
    <source>
        <dbReference type="ARBA" id="ARBA00001964"/>
    </source>
</evidence>
<dbReference type="Pfam" id="PF02780">
    <property type="entry name" value="Transketolase_C"/>
    <property type="match status" value="1"/>
</dbReference>
<protein>
    <submittedName>
        <fullName evidence="5">Pyruvate dehydrogenase E1 component beta subunit</fullName>
    </submittedName>
</protein>
<dbReference type="InterPro" id="IPR005475">
    <property type="entry name" value="Transketolase-like_Pyr-bd"/>
</dbReference>
<dbReference type="AlphaFoldDB" id="A0A521BEJ4"/>
<dbReference type="CDD" id="cd07036">
    <property type="entry name" value="TPP_PYR_E1-PDHc-beta_like"/>
    <property type="match status" value="1"/>
</dbReference>
<dbReference type="GO" id="GO:0016491">
    <property type="term" value="F:oxidoreductase activity"/>
    <property type="evidence" value="ECO:0007669"/>
    <property type="project" value="UniProtKB-KW"/>
</dbReference>
<evidence type="ECO:0000313" key="6">
    <source>
        <dbReference type="Proteomes" id="UP000317593"/>
    </source>
</evidence>
<dbReference type="PANTHER" id="PTHR43257">
    <property type="entry name" value="PYRUVATE DEHYDROGENASE E1 COMPONENT BETA SUBUNIT"/>
    <property type="match status" value="1"/>
</dbReference>
<name>A0A521BEJ4_9BACT</name>
<dbReference type="NCBIfam" id="NF006667">
    <property type="entry name" value="PRK09212.1"/>
    <property type="match status" value="1"/>
</dbReference>
<dbReference type="EMBL" id="FXTH01000003">
    <property type="protein sequence ID" value="SMO45371.1"/>
    <property type="molecule type" value="Genomic_DNA"/>
</dbReference>
<dbReference type="InterPro" id="IPR009014">
    <property type="entry name" value="Transketo_C/PFOR_II"/>
</dbReference>
<keyword evidence="5" id="KW-0670">Pyruvate</keyword>
<dbReference type="PANTHER" id="PTHR43257:SF2">
    <property type="entry name" value="PYRUVATE DEHYDROGENASE E1 COMPONENT SUBUNIT BETA"/>
    <property type="match status" value="1"/>
</dbReference>
<feature type="domain" description="Transketolase-like pyrimidine-binding" evidence="4">
    <location>
        <begin position="9"/>
        <end position="184"/>
    </location>
</feature>
<keyword evidence="6" id="KW-1185">Reference proteome</keyword>
<keyword evidence="3" id="KW-0786">Thiamine pyrophosphate</keyword>
<organism evidence="5 6">
    <name type="scientific">Fodinibius sediminis</name>
    <dbReference type="NCBI Taxonomy" id="1214077"/>
    <lineage>
        <taxon>Bacteria</taxon>
        <taxon>Pseudomonadati</taxon>
        <taxon>Balneolota</taxon>
        <taxon>Balneolia</taxon>
        <taxon>Balneolales</taxon>
        <taxon>Balneolaceae</taxon>
        <taxon>Fodinibius</taxon>
    </lineage>
</organism>
<evidence type="ECO:0000313" key="5">
    <source>
        <dbReference type="EMBL" id="SMO45371.1"/>
    </source>
</evidence>
<dbReference type="SMART" id="SM00861">
    <property type="entry name" value="Transket_pyr"/>
    <property type="match status" value="1"/>
</dbReference>
<dbReference type="OrthoDB" id="8732661at2"/>
<evidence type="ECO:0000259" key="4">
    <source>
        <dbReference type="SMART" id="SM00861"/>
    </source>
</evidence>
<evidence type="ECO:0000256" key="2">
    <source>
        <dbReference type="ARBA" id="ARBA00023002"/>
    </source>
</evidence>
<dbReference type="Gene3D" id="3.40.50.970">
    <property type="match status" value="1"/>
</dbReference>
<dbReference type="FunFam" id="3.40.50.920:FF:000001">
    <property type="entry name" value="Pyruvate dehydrogenase E1 beta subunit"/>
    <property type="match status" value="1"/>
</dbReference>
<reference evidence="5 6" key="1">
    <citation type="submission" date="2017-05" db="EMBL/GenBank/DDBJ databases">
        <authorList>
            <person name="Varghese N."/>
            <person name="Submissions S."/>
        </authorList>
    </citation>
    <scope>NUCLEOTIDE SEQUENCE [LARGE SCALE GENOMIC DNA]</scope>
    <source>
        <strain evidence="5 6">DSM 21194</strain>
    </source>
</reference>
<keyword evidence="2" id="KW-0560">Oxidoreductase</keyword>
<dbReference type="InterPro" id="IPR033248">
    <property type="entry name" value="Transketolase_C"/>
</dbReference>
<dbReference type="FunFam" id="3.40.50.970:FF:000001">
    <property type="entry name" value="Pyruvate dehydrogenase E1 beta subunit"/>
    <property type="match status" value="1"/>
</dbReference>
<dbReference type="Pfam" id="PF02779">
    <property type="entry name" value="Transket_pyr"/>
    <property type="match status" value="1"/>
</dbReference>
<comment type="cofactor">
    <cofactor evidence="1">
        <name>thiamine diphosphate</name>
        <dbReference type="ChEBI" id="CHEBI:58937"/>
    </cofactor>
</comment>
<dbReference type="SUPFAM" id="SSF52922">
    <property type="entry name" value="TK C-terminal domain-like"/>
    <property type="match status" value="1"/>
</dbReference>